<dbReference type="OrthoDB" id="4870837at2759"/>
<dbReference type="EMBL" id="AZHD01000010">
    <property type="protein sequence ID" value="OAA59599.1"/>
    <property type="molecule type" value="Genomic_DNA"/>
</dbReference>
<dbReference type="STRING" id="1081102.A0A167SG84"/>
<dbReference type="Proteomes" id="UP000076874">
    <property type="component" value="Unassembled WGS sequence"/>
</dbReference>
<sequence>MKRPRIKNALCERMLRSDTQKAKAAAARAPGAWGSLPAEVRLLVLDAIVQQRHRGWSACGAVCTEWQRFVGARLFRRLTLQPSCIDAFGATVVRQRALVRSLCLTVELPRYSCRSCQRRDSLATSSRHGRPIGEALLRLLAVLHRWPAAGRLTLELDAFSPSDGEHWFKNYHPSVTDDEQQQQQQRQDQQDQPQTKDMNHWHDPRHGWVDGEQVGFPHTGAVLRLFSLLDLRLPAHLPVVPAVTELVLGRRLRRQLLPESLRLLCSRLPRLERFVYQPWHPYYVFGKVFRDTGVPSLLQSLPSHVCTLSVFEHFDERLTRMLQQDDDDLSVLDPQSLARPALVRAFVAKSRELGHLFLSHMIDAQAFFQAAGDSPSHTWPHLQTLTLTSAFLSRTTPPAQIAALLRDAGTAAARMPQLEQMVLWNSEQNGGCAVLYRRGKLRKQATLTWRGTWECEFRADVVASWQRVAANDGCDFRTAIESIPDTIHGHADALYHLRLPEGVLGSTSFRSMRQEEA</sequence>
<reference evidence="3 4" key="1">
    <citation type="journal article" date="2016" name="Genome Biol. Evol.">
        <title>Divergent and convergent evolution of fungal pathogenicity.</title>
        <authorList>
            <person name="Shang Y."/>
            <person name="Xiao G."/>
            <person name="Zheng P."/>
            <person name="Cen K."/>
            <person name="Zhan S."/>
            <person name="Wang C."/>
        </authorList>
    </citation>
    <scope>NUCLEOTIDE SEQUENCE [LARGE SCALE GENOMIC DNA]</scope>
    <source>
        <strain evidence="3 4">RCEF 264</strain>
    </source>
</reference>
<evidence type="ECO:0000313" key="4">
    <source>
        <dbReference type="Proteomes" id="UP000076874"/>
    </source>
</evidence>
<keyword evidence="4" id="KW-1185">Reference proteome</keyword>
<feature type="region of interest" description="Disordered" evidence="1">
    <location>
        <begin position="170"/>
        <end position="202"/>
    </location>
</feature>
<evidence type="ECO:0000256" key="1">
    <source>
        <dbReference type="SAM" id="MobiDB-lite"/>
    </source>
</evidence>
<accession>A0A167SG84</accession>
<gene>
    <name evidence="3" type="ORF">SPI_05797</name>
</gene>
<dbReference type="Pfam" id="PF20183">
    <property type="entry name" value="DUF6546"/>
    <property type="match status" value="1"/>
</dbReference>
<protein>
    <recommendedName>
        <fullName evidence="2">DUF6546 domain-containing protein</fullName>
    </recommendedName>
</protein>
<evidence type="ECO:0000259" key="2">
    <source>
        <dbReference type="Pfam" id="PF20183"/>
    </source>
</evidence>
<evidence type="ECO:0000313" key="3">
    <source>
        <dbReference type="EMBL" id="OAA59599.1"/>
    </source>
</evidence>
<proteinExistence type="predicted"/>
<comment type="caution">
    <text evidence="3">The sequence shown here is derived from an EMBL/GenBank/DDBJ whole genome shotgun (WGS) entry which is preliminary data.</text>
</comment>
<feature type="compositionally biased region" description="Low complexity" evidence="1">
    <location>
        <begin position="181"/>
        <end position="193"/>
    </location>
</feature>
<feature type="domain" description="DUF6546" evidence="2">
    <location>
        <begin position="300"/>
        <end position="504"/>
    </location>
</feature>
<name>A0A167SG84_9HYPO</name>
<dbReference type="InterPro" id="IPR046676">
    <property type="entry name" value="DUF6546"/>
</dbReference>
<organism evidence="3 4">
    <name type="scientific">Niveomyces insectorum RCEF 264</name>
    <dbReference type="NCBI Taxonomy" id="1081102"/>
    <lineage>
        <taxon>Eukaryota</taxon>
        <taxon>Fungi</taxon>
        <taxon>Dikarya</taxon>
        <taxon>Ascomycota</taxon>
        <taxon>Pezizomycotina</taxon>
        <taxon>Sordariomycetes</taxon>
        <taxon>Hypocreomycetidae</taxon>
        <taxon>Hypocreales</taxon>
        <taxon>Cordycipitaceae</taxon>
        <taxon>Niveomyces</taxon>
    </lineage>
</organism>
<dbReference type="AlphaFoldDB" id="A0A167SG84"/>